<name>A0A8D8XJ93_9HEMI</name>
<organism evidence="1">
    <name type="scientific">Cacopsylla melanoneura</name>
    <dbReference type="NCBI Taxonomy" id="428564"/>
    <lineage>
        <taxon>Eukaryota</taxon>
        <taxon>Metazoa</taxon>
        <taxon>Ecdysozoa</taxon>
        <taxon>Arthropoda</taxon>
        <taxon>Hexapoda</taxon>
        <taxon>Insecta</taxon>
        <taxon>Pterygota</taxon>
        <taxon>Neoptera</taxon>
        <taxon>Paraneoptera</taxon>
        <taxon>Hemiptera</taxon>
        <taxon>Sternorrhyncha</taxon>
        <taxon>Psylloidea</taxon>
        <taxon>Psyllidae</taxon>
        <taxon>Psyllinae</taxon>
        <taxon>Cacopsylla</taxon>
    </lineage>
</organism>
<evidence type="ECO:0000313" key="1">
    <source>
        <dbReference type="EMBL" id="CAG6697024.1"/>
    </source>
</evidence>
<dbReference type="AlphaFoldDB" id="A0A8D8XJ93"/>
<sequence length="125" mass="14299">MAIIGDYGKYNMDGLILHSKQEKNQTLSFLLNQFCFLQNQNNSVEPKHNKEHHFCMIRAESYRLVAKPCLLHAKPGLADIIYPATKKTSFYEATNTTQTLVPCQYTLHIGFGQLSNIHTVLFHTD</sequence>
<protein>
    <submittedName>
        <fullName evidence="1">Uncharacterized protein</fullName>
    </submittedName>
</protein>
<dbReference type="EMBL" id="HBUF01331406">
    <property type="protein sequence ID" value="CAG6697025.1"/>
    <property type="molecule type" value="Transcribed_RNA"/>
</dbReference>
<dbReference type="EMBL" id="HBUF01331405">
    <property type="protein sequence ID" value="CAG6697024.1"/>
    <property type="molecule type" value="Transcribed_RNA"/>
</dbReference>
<proteinExistence type="predicted"/>
<accession>A0A8D8XJ93</accession>
<reference evidence="1" key="1">
    <citation type="submission" date="2021-05" db="EMBL/GenBank/DDBJ databases">
        <authorList>
            <person name="Alioto T."/>
            <person name="Alioto T."/>
            <person name="Gomez Garrido J."/>
        </authorList>
    </citation>
    <scope>NUCLEOTIDE SEQUENCE</scope>
</reference>